<dbReference type="Proteomes" id="UP000719917">
    <property type="component" value="Unassembled WGS sequence"/>
</dbReference>
<reference evidence="1" key="1">
    <citation type="submission" date="2020-01" db="EMBL/GenBank/DDBJ databases">
        <title>First Reported Case and Whole Genome of Weissella confusa in an Equid.</title>
        <authorList>
            <person name="Little S.V."/>
            <person name="Lawhon S.D."/>
        </authorList>
    </citation>
    <scope>NUCLEOTIDE SEQUENCE</scope>
    <source>
        <strain evidence="1">718955</strain>
    </source>
</reference>
<evidence type="ECO:0000313" key="2">
    <source>
        <dbReference type="Proteomes" id="UP000719917"/>
    </source>
</evidence>
<protein>
    <submittedName>
        <fullName evidence="1">Uncharacterized protein</fullName>
    </submittedName>
</protein>
<dbReference type="RefSeq" id="WP_135798472.1">
    <property type="nucleotide sequence ID" value="NZ_CP027565.1"/>
</dbReference>
<accession>A0AAJ2YWL7</accession>
<dbReference type="AlphaFoldDB" id="A0AAJ2YWL7"/>
<evidence type="ECO:0000313" key="1">
    <source>
        <dbReference type="EMBL" id="NBA11077.1"/>
    </source>
</evidence>
<dbReference type="EMBL" id="JAAAMQ010000003">
    <property type="protein sequence ID" value="NBA11077.1"/>
    <property type="molecule type" value="Genomic_DNA"/>
</dbReference>
<sequence>MEFYALDRIMLQDGRTGVIDKVDDETVYVLLDDTLVYTPVQQDEIKKIQPHKKEDLSFNDDNAFQAVKLGGKYPWNMTYIELIDYYNRVLCVPFEKVECMIKPYWPSAHTNDVTPIGLTGMFLNEEATFVGPVRIGEVTETTRFGKLVHLPNQGTWIISRVGQVPMLNDVAFMIRTPNVLGMSITSYETEQVYEITPSPIKVTMGQLWYVYLGVIRQLNQRADLTGPLVKGYHIAGNIAESLKVMAYVLRELRWTYRLKDIN</sequence>
<proteinExistence type="predicted"/>
<organism evidence="1 2">
    <name type="scientific">Weissella confusa</name>
    <name type="common">Lactobacillus confusus</name>
    <dbReference type="NCBI Taxonomy" id="1583"/>
    <lineage>
        <taxon>Bacteria</taxon>
        <taxon>Bacillati</taxon>
        <taxon>Bacillota</taxon>
        <taxon>Bacilli</taxon>
        <taxon>Lactobacillales</taxon>
        <taxon>Lactobacillaceae</taxon>
        <taxon>Weissella</taxon>
    </lineage>
</organism>
<name>A0AAJ2YWL7_WEICO</name>
<comment type="caution">
    <text evidence="1">The sequence shown here is derived from an EMBL/GenBank/DDBJ whole genome shotgun (WGS) entry which is preliminary data.</text>
</comment>
<gene>
    <name evidence="1" type="ORF">GTU77_02420</name>
</gene>